<evidence type="ECO:0000313" key="2">
    <source>
        <dbReference type="EMBL" id="KAA1109717.1"/>
    </source>
</evidence>
<dbReference type="EMBL" id="VDEP01000304">
    <property type="protein sequence ID" value="KAA1109717.1"/>
    <property type="molecule type" value="Genomic_DNA"/>
</dbReference>
<comment type="caution">
    <text evidence="2">The sequence shown here is derived from an EMBL/GenBank/DDBJ whole genome shotgun (WGS) entry which is preliminary data.</text>
</comment>
<dbReference type="AlphaFoldDB" id="A0A5B0Q972"/>
<dbReference type="Proteomes" id="UP000325313">
    <property type="component" value="Unassembled WGS sequence"/>
</dbReference>
<sequence>MTLSFGPHNTLLRDWTRVMKREGEWLIEVVEAVRTTATAILQRYVQLTPGLIKLSRVHKTLPSVPTINAVLASRQPNFTRTSFAESRKRRPRTTTINATDTNRKNRNLLISSRSLSQPTTSRPLQELQ</sequence>
<proteinExistence type="predicted"/>
<gene>
    <name evidence="2" type="ORF">PGTUg99_032624</name>
</gene>
<reference evidence="2 3" key="1">
    <citation type="submission" date="2019-05" db="EMBL/GenBank/DDBJ databases">
        <title>Emergence of the Ug99 lineage of the wheat stem rust pathogen through somatic hybridization.</title>
        <authorList>
            <person name="Li F."/>
            <person name="Upadhyaya N.M."/>
            <person name="Sperschneider J."/>
            <person name="Matny O."/>
            <person name="Nguyen-Phuc H."/>
            <person name="Mago R."/>
            <person name="Raley C."/>
            <person name="Miller M.E."/>
            <person name="Silverstein K.A.T."/>
            <person name="Henningsen E."/>
            <person name="Hirsch C.D."/>
            <person name="Visser B."/>
            <person name="Pretorius Z.A."/>
            <person name="Steffenson B.J."/>
            <person name="Schwessinger B."/>
            <person name="Dodds P.N."/>
            <person name="Figueroa M."/>
        </authorList>
    </citation>
    <scope>NUCLEOTIDE SEQUENCE [LARGE SCALE GENOMIC DNA]</scope>
    <source>
        <strain evidence="2 3">Ug99</strain>
    </source>
</reference>
<feature type="compositionally biased region" description="Low complexity" evidence="1">
    <location>
        <begin position="107"/>
        <end position="116"/>
    </location>
</feature>
<feature type="compositionally biased region" description="Polar residues" evidence="1">
    <location>
        <begin position="117"/>
        <end position="128"/>
    </location>
</feature>
<protein>
    <submittedName>
        <fullName evidence="2">Uncharacterized protein</fullName>
    </submittedName>
</protein>
<evidence type="ECO:0000313" key="3">
    <source>
        <dbReference type="Proteomes" id="UP000325313"/>
    </source>
</evidence>
<accession>A0A5B0Q972</accession>
<name>A0A5B0Q972_PUCGR</name>
<organism evidence="2 3">
    <name type="scientific">Puccinia graminis f. sp. tritici</name>
    <dbReference type="NCBI Taxonomy" id="56615"/>
    <lineage>
        <taxon>Eukaryota</taxon>
        <taxon>Fungi</taxon>
        <taxon>Dikarya</taxon>
        <taxon>Basidiomycota</taxon>
        <taxon>Pucciniomycotina</taxon>
        <taxon>Pucciniomycetes</taxon>
        <taxon>Pucciniales</taxon>
        <taxon>Pucciniaceae</taxon>
        <taxon>Puccinia</taxon>
    </lineage>
</organism>
<feature type="region of interest" description="Disordered" evidence="1">
    <location>
        <begin position="80"/>
        <end position="128"/>
    </location>
</feature>
<evidence type="ECO:0000256" key="1">
    <source>
        <dbReference type="SAM" id="MobiDB-lite"/>
    </source>
</evidence>